<dbReference type="InterPro" id="IPR053174">
    <property type="entry name" value="LpxI"/>
</dbReference>
<name>A0A1G6IBE0_9BRAD</name>
<evidence type="ECO:0000259" key="1">
    <source>
        <dbReference type="Pfam" id="PF06230"/>
    </source>
</evidence>
<dbReference type="InterPro" id="IPR010415">
    <property type="entry name" value="LpxI_C"/>
</dbReference>
<organism evidence="3 4">
    <name type="scientific">Bradyrhizobium brasilense</name>
    <dbReference type="NCBI Taxonomy" id="1419277"/>
    <lineage>
        <taxon>Bacteria</taxon>
        <taxon>Pseudomonadati</taxon>
        <taxon>Pseudomonadota</taxon>
        <taxon>Alphaproteobacteria</taxon>
        <taxon>Hyphomicrobiales</taxon>
        <taxon>Nitrobacteraceae</taxon>
        <taxon>Bradyrhizobium</taxon>
    </lineage>
</organism>
<dbReference type="InterPro" id="IPR041255">
    <property type="entry name" value="LpxI_N"/>
</dbReference>
<dbReference type="Gene3D" id="3.40.50.20">
    <property type="match status" value="1"/>
</dbReference>
<dbReference type="Pfam" id="PF17930">
    <property type="entry name" value="LpxI_N"/>
    <property type="match status" value="1"/>
</dbReference>
<protein>
    <recommendedName>
        <fullName evidence="5">LpxI family protein</fullName>
    </recommendedName>
</protein>
<evidence type="ECO:0008006" key="5">
    <source>
        <dbReference type="Google" id="ProtNLM"/>
    </source>
</evidence>
<dbReference type="Pfam" id="PF06230">
    <property type="entry name" value="LpxI_C"/>
    <property type="match status" value="1"/>
</dbReference>
<dbReference type="EMBL" id="FMZW01000001">
    <property type="protein sequence ID" value="SDC03066.1"/>
    <property type="molecule type" value="Genomic_DNA"/>
</dbReference>
<dbReference type="PANTHER" id="PTHR39962:SF1">
    <property type="entry name" value="LPXI FAMILY PROTEIN"/>
    <property type="match status" value="1"/>
</dbReference>
<accession>A0A1G6IBE0</accession>
<reference evidence="3 4" key="1">
    <citation type="submission" date="2016-10" db="EMBL/GenBank/DDBJ databases">
        <authorList>
            <person name="de Groot N.N."/>
        </authorList>
    </citation>
    <scope>NUCLEOTIDE SEQUENCE [LARGE SCALE GENOMIC DNA]</scope>
    <source>
        <strain evidence="3 4">R5</strain>
    </source>
</reference>
<feature type="domain" description="LpxI N-terminal" evidence="2">
    <location>
        <begin position="16"/>
        <end position="145"/>
    </location>
</feature>
<dbReference type="Gene3D" id="3.40.140.80">
    <property type="match status" value="1"/>
</dbReference>
<dbReference type="Proteomes" id="UP000199245">
    <property type="component" value="Unassembled WGS sequence"/>
</dbReference>
<evidence type="ECO:0000313" key="3">
    <source>
        <dbReference type="EMBL" id="SDC03066.1"/>
    </source>
</evidence>
<dbReference type="PANTHER" id="PTHR39962">
    <property type="entry name" value="BLL4848 PROTEIN"/>
    <property type="match status" value="1"/>
</dbReference>
<evidence type="ECO:0000259" key="2">
    <source>
        <dbReference type="Pfam" id="PF17930"/>
    </source>
</evidence>
<dbReference type="InterPro" id="IPR043167">
    <property type="entry name" value="LpxI_C_sf"/>
</dbReference>
<dbReference type="AlphaFoldDB" id="A0A1G6IBE0"/>
<gene>
    <name evidence="3" type="ORF">SAMN05216337_100170</name>
</gene>
<feature type="domain" description="LpxI C-terminal" evidence="1">
    <location>
        <begin position="148"/>
        <end position="285"/>
    </location>
</feature>
<sequence length="289" mass="29994">MAASMTSAAPSLSSPVGVIAGGGAMPFAVADSLVARGITPVLFALRGACDPARAQRFRHRWISVGQLGRATRLFRDEGCRDLIFIGTLVRPALSEIRLDWGTLRLLGHVVRAFRGGDDHLLSSVGRILEQQGFRMVGIKDVAPDLLMPEGAVTRAAPDSTALADIARGRGVLDALGPFDIGQAAVVIDGHVVAVEDIEGTDGLLARVARLRAEGRIRAKAGRGVLVKAPKSRQDLRFDLPTIGPRTVEGAAAAGIAGIAVIAGNTLAAEPQALVEAADARGLFVIGLAG</sequence>
<evidence type="ECO:0000313" key="4">
    <source>
        <dbReference type="Proteomes" id="UP000199245"/>
    </source>
</evidence>
<proteinExistence type="predicted"/>